<reference evidence="1 2" key="1">
    <citation type="submission" date="2015-01" db="EMBL/GenBank/DDBJ databases">
        <title>Genome of Sphingomonas taxi strain 30a.</title>
        <authorList>
            <person name="Eevers N."/>
            <person name="Van Hamme J."/>
            <person name="Bottos E."/>
            <person name="Weyens N."/>
            <person name="Vangronsveld J."/>
        </authorList>
    </citation>
    <scope>NUCLEOTIDE SEQUENCE [LARGE SCALE GENOMIC DNA]</scope>
    <source>
        <strain evidence="1 2">30a</strain>
    </source>
</reference>
<sequence length="100" mass="10901">MLDVRQTAECSPIEITVTHGTRLRCSFSHAIDGFLEGKPPRARQPHIGCLRECLTNNPANAGNLLPTLLEEPRLCRIGIGALAKLLEADAKRREVDTKGG</sequence>
<comment type="caution">
    <text evidence="1">The sequence shown here is derived from an EMBL/GenBank/DDBJ whole genome shotgun (WGS) entry which is preliminary data.</text>
</comment>
<gene>
    <name evidence="1" type="ORF">SR41_17750</name>
</gene>
<accession>A0A0D1M1K5</accession>
<name>A0A0D1M1K5_9SPHN</name>
<dbReference type="Proteomes" id="UP000033203">
    <property type="component" value="Unassembled WGS sequence"/>
</dbReference>
<dbReference type="AlphaFoldDB" id="A0A0D1M1K5"/>
<evidence type="ECO:0000313" key="2">
    <source>
        <dbReference type="Proteomes" id="UP000033203"/>
    </source>
</evidence>
<protein>
    <submittedName>
        <fullName evidence="1">Uncharacterized protein</fullName>
    </submittedName>
</protein>
<evidence type="ECO:0000313" key="1">
    <source>
        <dbReference type="EMBL" id="KIU25885.1"/>
    </source>
</evidence>
<proteinExistence type="predicted"/>
<organism evidence="1 2">
    <name type="scientific">Sphingomonas melonis</name>
    <dbReference type="NCBI Taxonomy" id="152682"/>
    <lineage>
        <taxon>Bacteria</taxon>
        <taxon>Pseudomonadati</taxon>
        <taxon>Pseudomonadota</taxon>
        <taxon>Alphaproteobacteria</taxon>
        <taxon>Sphingomonadales</taxon>
        <taxon>Sphingomonadaceae</taxon>
        <taxon>Sphingomonas</taxon>
    </lineage>
</organism>
<dbReference type="EMBL" id="JXTP01000094">
    <property type="protein sequence ID" value="KIU25885.1"/>
    <property type="molecule type" value="Genomic_DNA"/>
</dbReference>